<dbReference type="InterPro" id="IPR011059">
    <property type="entry name" value="Metal-dep_hydrolase_composite"/>
</dbReference>
<comment type="caution">
    <text evidence="2">The sequence shown here is derived from an EMBL/GenBank/DDBJ whole genome shotgun (WGS) entry which is preliminary data.</text>
</comment>
<organism evidence="2 3">
    <name type="scientific">Fodinicurvata halophila</name>
    <dbReference type="NCBI Taxonomy" id="1419723"/>
    <lineage>
        <taxon>Bacteria</taxon>
        <taxon>Pseudomonadati</taxon>
        <taxon>Pseudomonadota</taxon>
        <taxon>Alphaproteobacteria</taxon>
        <taxon>Rhodospirillales</taxon>
        <taxon>Rhodovibrionaceae</taxon>
        <taxon>Fodinicurvata</taxon>
    </lineage>
</organism>
<dbReference type="Proteomes" id="UP001595799">
    <property type="component" value="Unassembled WGS sequence"/>
</dbReference>
<dbReference type="InterPro" id="IPR057744">
    <property type="entry name" value="OTAase-like"/>
</dbReference>
<reference evidence="3" key="1">
    <citation type="journal article" date="2019" name="Int. J. Syst. Evol. Microbiol.">
        <title>The Global Catalogue of Microorganisms (GCM) 10K type strain sequencing project: providing services to taxonomists for standard genome sequencing and annotation.</title>
        <authorList>
            <consortium name="The Broad Institute Genomics Platform"/>
            <consortium name="The Broad Institute Genome Sequencing Center for Infectious Disease"/>
            <person name="Wu L."/>
            <person name="Ma J."/>
        </authorList>
    </citation>
    <scope>NUCLEOTIDE SEQUENCE [LARGE SCALE GENOMIC DNA]</scope>
    <source>
        <strain evidence="3">CECT 8472</strain>
    </source>
</reference>
<dbReference type="CDD" id="cd01299">
    <property type="entry name" value="Met_dep_hydrolase_A"/>
    <property type="match status" value="1"/>
</dbReference>
<feature type="domain" description="Amidohydrolase-related" evidence="1">
    <location>
        <begin position="54"/>
        <end position="401"/>
    </location>
</feature>
<keyword evidence="3" id="KW-1185">Reference proteome</keyword>
<dbReference type="SUPFAM" id="SSF51338">
    <property type="entry name" value="Composite domain of metallo-dependent hydrolases"/>
    <property type="match status" value="2"/>
</dbReference>
<dbReference type="Gene3D" id="3.20.20.140">
    <property type="entry name" value="Metal-dependent hydrolases"/>
    <property type="match status" value="1"/>
</dbReference>
<dbReference type="SUPFAM" id="SSF51556">
    <property type="entry name" value="Metallo-dependent hydrolases"/>
    <property type="match status" value="1"/>
</dbReference>
<proteinExistence type="predicted"/>
<dbReference type="PANTHER" id="PTHR43135">
    <property type="entry name" value="ALPHA-D-RIBOSE 1-METHYLPHOSPHONATE 5-TRIPHOSPHATE DIPHOSPHATASE"/>
    <property type="match status" value="1"/>
</dbReference>
<sequence>MTATILANANVLDTEAGELLGERHVLLRDGQIAEISETPLKDSTAETVDLRGRTLMPGLCDAHVHVTAITPDFALLKKLSPFYVAGRSTDILNGMLMRGFTTVRDGGGADYGLAHAVDEDAIIGPRVLFCGQALSQTGGHGDVRGRGENALDECFCCAGLGRICDGVPEVRRAARDEIRKGATHIKIMASGGVSSPTDRIDSTQFSLEEIDAIVEEATAANIYVMAHAYTARAINRLLTRGVRTIEHGNLMDAESCELFKKHGGYLTPTLSTYNAIAKEGKEAGMPAELQAKVFEVVEYGLSALDMAYNAGVKTVFGTDLLGQMHRYQLGEFDLRKGIMPAADLIRSATCTAAEALQREGEFGVVREDARADLLVVDGNPLDDINVLTDPGNRLKAVIKEGKFYKNELQ</sequence>
<evidence type="ECO:0000259" key="1">
    <source>
        <dbReference type="Pfam" id="PF01979"/>
    </source>
</evidence>
<name>A0ABV8ULE3_9PROT</name>
<dbReference type="EMBL" id="JBHSCW010000005">
    <property type="protein sequence ID" value="MFC4352067.1"/>
    <property type="molecule type" value="Genomic_DNA"/>
</dbReference>
<dbReference type="PANTHER" id="PTHR43135:SF3">
    <property type="entry name" value="ALPHA-D-RIBOSE 1-METHYLPHOSPHONATE 5-TRIPHOSPHATE DIPHOSPHATASE"/>
    <property type="match status" value="1"/>
</dbReference>
<accession>A0ABV8ULE3</accession>
<dbReference type="InterPro" id="IPR006680">
    <property type="entry name" value="Amidohydro-rel"/>
</dbReference>
<evidence type="ECO:0000313" key="2">
    <source>
        <dbReference type="EMBL" id="MFC4352067.1"/>
    </source>
</evidence>
<dbReference type="Gene3D" id="2.30.40.10">
    <property type="entry name" value="Urease, subunit C, domain 1"/>
    <property type="match status" value="1"/>
</dbReference>
<dbReference type="RefSeq" id="WP_382422418.1">
    <property type="nucleotide sequence ID" value="NZ_JBHSCW010000005.1"/>
</dbReference>
<protein>
    <submittedName>
        <fullName evidence="2">Amidohydrolase family protein</fullName>
    </submittedName>
</protein>
<gene>
    <name evidence="2" type="ORF">ACFOW6_10990</name>
</gene>
<dbReference type="InterPro" id="IPR032466">
    <property type="entry name" value="Metal_Hydrolase"/>
</dbReference>
<evidence type="ECO:0000313" key="3">
    <source>
        <dbReference type="Proteomes" id="UP001595799"/>
    </source>
</evidence>
<dbReference type="InterPro" id="IPR051781">
    <property type="entry name" value="Metallo-dep_Hydrolase"/>
</dbReference>
<dbReference type="Pfam" id="PF01979">
    <property type="entry name" value="Amidohydro_1"/>
    <property type="match status" value="1"/>
</dbReference>